<protein>
    <submittedName>
        <fullName evidence="1">Uncharacterized protein</fullName>
    </submittedName>
</protein>
<reference evidence="1 2" key="1">
    <citation type="journal article" date="2012" name="J. Bacteriol.">
        <title>Whole-genome sequences of Bacillus subtilis and close relatives.</title>
        <authorList>
            <person name="Earl A.M."/>
            <person name="Eppinger M."/>
            <person name="Fricke W.F."/>
            <person name="Rosovitz M.J."/>
            <person name="Rasko D.A."/>
            <person name="Daugherty S."/>
            <person name="Losick R."/>
            <person name="Kolter R."/>
            <person name="Ravel J."/>
        </authorList>
    </citation>
    <scope>NUCLEOTIDE SEQUENCE [LARGE SCALE GENOMIC DNA]</scope>
    <source>
        <strain evidence="2">DSM 15029 / JCM 12233 / NBRC 101239 / NRRL B-23049 / TU-B-10</strain>
    </source>
</reference>
<dbReference type="KEGG" id="bst:GYO_3693"/>
<dbReference type="HOGENOM" id="CLU_3324687_0_0_9"/>
<sequence>MCIHVKILFYRMQIILEYFYQNLIKKTFPTGNFKHLGG</sequence>
<gene>
    <name evidence="1" type="ordered locus">GYO_3693</name>
</gene>
<name>G4P0T9_BACS4</name>
<evidence type="ECO:0000313" key="2">
    <source>
        <dbReference type="Proteomes" id="UP000002651"/>
    </source>
</evidence>
<dbReference type="AlphaFoldDB" id="G4P0T9"/>
<keyword evidence="2" id="KW-1185">Reference proteome</keyword>
<dbReference type="Proteomes" id="UP000002651">
    <property type="component" value="Chromosome"/>
</dbReference>
<dbReference type="EMBL" id="CP002905">
    <property type="protein sequence ID" value="AEP88268.1"/>
    <property type="molecule type" value="Genomic_DNA"/>
</dbReference>
<evidence type="ECO:0000313" key="1">
    <source>
        <dbReference type="EMBL" id="AEP88268.1"/>
    </source>
</evidence>
<organism evidence="1 2">
    <name type="scientific">Bacillus spizizenii (strain DSM 15029 / JCM 12233 / NBRC 101239 / NRRL B-23049 / TU-B-10)</name>
    <name type="common">Bacillus subtilis subsp. spizizenii</name>
    <dbReference type="NCBI Taxonomy" id="1052585"/>
    <lineage>
        <taxon>Bacteria</taxon>
        <taxon>Bacillati</taxon>
        <taxon>Bacillota</taxon>
        <taxon>Bacilli</taxon>
        <taxon>Bacillales</taxon>
        <taxon>Bacillaceae</taxon>
        <taxon>Bacillus</taxon>
    </lineage>
</organism>
<accession>G4P0T9</accession>
<dbReference type="STRING" id="1052585.GYO_3693"/>
<proteinExistence type="predicted"/>